<gene>
    <name evidence="2" type="ORF">A7J05_12085</name>
</gene>
<sequence length="102" mass="10659">MATQNPPDAVGDDEGTDFTRHVDLDVWAAVTRDVLSAVARGELPGVVRDVLPGVARDVPVTEASLRDLPHEGFGGRAGEGEVEEAGPADVHPGDLRLGGQPR</sequence>
<organism evidence="2 3">
    <name type="scientific">Streptomyces alfalfae</name>
    <dbReference type="NCBI Taxonomy" id="1642299"/>
    <lineage>
        <taxon>Bacteria</taxon>
        <taxon>Bacillati</taxon>
        <taxon>Actinomycetota</taxon>
        <taxon>Actinomycetes</taxon>
        <taxon>Kitasatosporales</taxon>
        <taxon>Streptomycetaceae</taxon>
        <taxon>Streptomyces</taxon>
    </lineage>
</organism>
<evidence type="ECO:0000313" key="3">
    <source>
        <dbReference type="Proteomes" id="UP000187191"/>
    </source>
</evidence>
<evidence type="ECO:0000256" key="1">
    <source>
        <dbReference type="SAM" id="MobiDB-lite"/>
    </source>
</evidence>
<proteinExistence type="predicted"/>
<keyword evidence="3" id="KW-1185">Reference proteome</keyword>
<name>A0ABM6GQU7_9ACTN</name>
<evidence type="ECO:0000313" key="2">
    <source>
        <dbReference type="EMBL" id="APY86355.1"/>
    </source>
</evidence>
<feature type="region of interest" description="Disordered" evidence="1">
    <location>
        <begin position="62"/>
        <end position="102"/>
    </location>
</feature>
<reference evidence="2 3" key="1">
    <citation type="submission" date="2016-05" db="EMBL/GenBank/DDBJ databases">
        <authorList>
            <person name="Gu J."/>
        </authorList>
    </citation>
    <scope>NUCLEOTIDE SEQUENCE [LARGE SCALE GENOMIC DNA]</scope>
    <source>
        <strain evidence="2 3">ACCC40021</strain>
    </source>
</reference>
<protein>
    <recommendedName>
        <fullName evidence="4">DUF2267 domain-containing protein</fullName>
    </recommendedName>
</protein>
<dbReference type="Proteomes" id="UP000187191">
    <property type="component" value="Chromosome"/>
</dbReference>
<accession>A0ABM6GQU7</accession>
<evidence type="ECO:0008006" key="4">
    <source>
        <dbReference type="Google" id="ProtNLM"/>
    </source>
</evidence>
<dbReference type="EMBL" id="CP015588">
    <property type="protein sequence ID" value="APY86355.1"/>
    <property type="molecule type" value="Genomic_DNA"/>
</dbReference>